<keyword evidence="2" id="KW-1185">Reference proteome</keyword>
<dbReference type="EMBL" id="JAVREZ010000064">
    <property type="protein sequence ID" value="MDT0488331.1"/>
    <property type="molecule type" value="Genomic_DNA"/>
</dbReference>
<protein>
    <submittedName>
        <fullName evidence="1">Uncharacterized protein</fullName>
    </submittedName>
</protein>
<evidence type="ECO:0000313" key="1">
    <source>
        <dbReference type="EMBL" id="MDT0488331.1"/>
    </source>
</evidence>
<gene>
    <name evidence="1" type="ORF">RNB18_50710</name>
</gene>
<evidence type="ECO:0000313" key="2">
    <source>
        <dbReference type="Proteomes" id="UP001183824"/>
    </source>
</evidence>
<comment type="caution">
    <text evidence="1">The sequence shown here is derived from an EMBL/GenBank/DDBJ whole genome shotgun (WGS) entry which is preliminary data.</text>
</comment>
<feature type="non-terminal residue" evidence="1">
    <location>
        <position position="256"/>
    </location>
</feature>
<accession>A0ABU2VRT5</accession>
<dbReference type="RefSeq" id="WP_311720889.1">
    <property type="nucleotide sequence ID" value="NZ_JAVREZ010000064.1"/>
</dbReference>
<reference evidence="2" key="1">
    <citation type="submission" date="2023-07" db="EMBL/GenBank/DDBJ databases">
        <title>30 novel species of actinomycetes from the DSMZ collection.</title>
        <authorList>
            <person name="Nouioui I."/>
        </authorList>
    </citation>
    <scope>NUCLEOTIDE SEQUENCE [LARGE SCALE GENOMIC DNA]</scope>
    <source>
        <strain evidence="2">DSM 41640</strain>
    </source>
</reference>
<name>A0ABU2VRT5_9ACTN</name>
<dbReference type="Proteomes" id="UP001183824">
    <property type="component" value="Unassembled WGS sequence"/>
</dbReference>
<organism evidence="1 2">
    <name type="scientific">Streptomyces doebereineriae</name>
    <dbReference type="NCBI Taxonomy" id="3075528"/>
    <lineage>
        <taxon>Bacteria</taxon>
        <taxon>Bacillati</taxon>
        <taxon>Actinomycetota</taxon>
        <taxon>Actinomycetes</taxon>
        <taxon>Kitasatosporales</taxon>
        <taxon>Streptomycetaceae</taxon>
        <taxon>Streptomyces</taxon>
    </lineage>
</organism>
<sequence>MAQAVVVQKGNPTSFMPLKVFQQIPEKAPADWISRALLNPPDRWLLRELFSSVAVLVGSGTWHPSSERLRAIRRESIETTLDNDIELEVRRSSLQLFRALQGTGTSGAARALPPGATPELLYLAKADGAGDQQIARYQGISARVAAEIQAVGLRSQSKWARGEDPGLGVILQLCLFGRSDDLRSASTSILTSSGYVDLLRAVLARDLNSGKLHEDRLVARAFIRMFGKVAAGPGDGGALLRVVCSEHIDIDTRIQA</sequence>
<proteinExistence type="predicted"/>